<reference evidence="12 13" key="1">
    <citation type="submission" date="2019-04" db="EMBL/GenBank/DDBJ databases">
        <title>Phreatobacter aquaticus sp. nov.</title>
        <authorList>
            <person name="Choi A."/>
        </authorList>
    </citation>
    <scope>NUCLEOTIDE SEQUENCE [LARGE SCALE GENOMIC DNA]</scope>
    <source>
        <strain evidence="12 13">KCTC 52518</strain>
    </source>
</reference>
<evidence type="ECO:0000256" key="4">
    <source>
        <dbReference type="ARBA" id="ARBA00012173"/>
    </source>
</evidence>
<gene>
    <name evidence="12" type="ORF">E8M01_06145</name>
</gene>
<dbReference type="InterPro" id="IPR036188">
    <property type="entry name" value="FAD/NAD-bd_sf"/>
</dbReference>
<evidence type="ECO:0000259" key="10">
    <source>
        <dbReference type="Pfam" id="PF00890"/>
    </source>
</evidence>
<comment type="pathway">
    <text evidence="2">Cofactor biosynthesis; NAD(+) biosynthesis; iminoaspartate from L-aspartate (oxidase route): step 1/1.</text>
</comment>
<evidence type="ECO:0000256" key="1">
    <source>
        <dbReference type="ARBA" id="ARBA00001974"/>
    </source>
</evidence>
<dbReference type="PANTHER" id="PTHR42716:SF2">
    <property type="entry name" value="L-ASPARTATE OXIDASE, CHLOROPLASTIC"/>
    <property type="match status" value="1"/>
</dbReference>
<proteinExistence type="inferred from homology"/>
<evidence type="ECO:0000313" key="13">
    <source>
        <dbReference type="Proteomes" id="UP000298781"/>
    </source>
</evidence>
<comment type="similarity">
    <text evidence="3">Belongs to the FAD-dependent oxidoreductase 2 family. NadB subfamily.</text>
</comment>
<accession>A0A4D7B1F3</accession>
<evidence type="ECO:0000256" key="6">
    <source>
        <dbReference type="ARBA" id="ARBA00022642"/>
    </source>
</evidence>
<comment type="catalytic activity">
    <reaction evidence="9">
        <text>L-aspartate + O2 = iminosuccinate + H2O2</text>
        <dbReference type="Rhea" id="RHEA:25876"/>
        <dbReference type="ChEBI" id="CHEBI:15379"/>
        <dbReference type="ChEBI" id="CHEBI:16240"/>
        <dbReference type="ChEBI" id="CHEBI:29991"/>
        <dbReference type="ChEBI" id="CHEBI:77875"/>
        <dbReference type="EC" id="1.4.3.16"/>
    </reaction>
    <physiologicalReaction direction="left-to-right" evidence="9">
        <dbReference type="Rhea" id="RHEA:25877"/>
    </physiologicalReaction>
</comment>
<dbReference type="Gene3D" id="3.90.700.10">
    <property type="entry name" value="Succinate dehydrogenase/fumarate reductase flavoprotein, catalytic domain"/>
    <property type="match status" value="1"/>
</dbReference>
<evidence type="ECO:0000256" key="5">
    <source>
        <dbReference type="ARBA" id="ARBA00022630"/>
    </source>
</evidence>
<dbReference type="GO" id="GO:0009435">
    <property type="term" value="P:NAD+ biosynthetic process"/>
    <property type="evidence" value="ECO:0007669"/>
    <property type="project" value="InterPro"/>
</dbReference>
<dbReference type="SUPFAM" id="SSF46977">
    <property type="entry name" value="Succinate dehydrogenase/fumarate reductase flavoprotein C-terminal domain"/>
    <property type="match status" value="1"/>
</dbReference>
<dbReference type="InterPro" id="IPR003953">
    <property type="entry name" value="FAD-dep_OxRdtase_2_FAD-bd"/>
</dbReference>
<dbReference type="Gene3D" id="1.20.58.100">
    <property type="entry name" value="Fumarate reductase/succinate dehydrogenase flavoprotein-like, C-terminal domain"/>
    <property type="match status" value="1"/>
</dbReference>
<dbReference type="InterPro" id="IPR015939">
    <property type="entry name" value="Fum_Rdtase/Succ_DH_flav-like_C"/>
</dbReference>
<dbReference type="InterPro" id="IPR027477">
    <property type="entry name" value="Succ_DH/fumarate_Rdtase_cat_sf"/>
</dbReference>
<keyword evidence="5" id="KW-0285">Flavoprotein</keyword>
<sequence>MATTPNREAPPDTFERDADVLVIGGGMAGAWAAAAAAAEGAAVVLVDKGYCGTSGVTAAAGPGHWWAPPDPPQARETAIRNRQAIAFGLGDPAWMYAVLDQTWRTLPTLGQHYRFPIDDRGQVNYRAVRGPEYMRALRALIEERGVTVLDHSPALELLARPDGTIGGAQGLQRQQANRPWRVRAGAVVLAAGGTSFLSHLLGARTNTGDGYLMAAEAGAELSGMEFTAAYTIAPERSTMTRTMSYAFATYYDADGREIDAPFGPDQTERIARALLAGPVTCSLHRLPADIQARLPTISPNVMLPFDRWGIDPYRQRFAVTLHTDGTIRGIGGVKVADRDCATTVPGLFVAGDNASRELVAGASSGGGNVNSAWALSSGTWAGRGAVAFARRAGGSATARLKPLGRAGLHPVASQGPVDVAALRAAVRSEMQPYDKNLFRSGDRLIRSRQALDAAWRLIADHAGGHDTNPLAARETAALIATARWSVTAALARDESRGMHRREDRPGLNPALGRRLLVSGFDDVWIRPDEALPGPGLHARELVA</sequence>
<keyword evidence="8" id="KW-0560">Oxidoreductase</keyword>
<dbReference type="InterPro" id="IPR005288">
    <property type="entry name" value="NadB"/>
</dbReference>
<evidence type="ECO:0000259" key="11">
    <source>
        <dbReference type="Pfam" id="PF02910"/>
    </source>
</evidence>
<dbReference type="PANTHER" id="PTHR42716">
    <property type="entry name" value="L-ASPARTATE OXIDASE"/>
    <property type="match status" value="1"/>
</dbReference>
<keyword evidence="13" id="KW-1185">Reference proteome</keyword>
<dbReference type="InterPro" id="IPR037099">
    <property type="entry name" value="Fum_R/Succ_DH_flav-like_C_sf"/>
</dbReference>
<dbReference type="GO" id="GO:0008734">
    <property type="term" value="F:L-aspartate oxidase activity"/>
    <property type="evidence" value="ECO:0007669"/>
    <property type="project" value="UniProtKB-EC"/>
</dbReference>
<evidence type="ECO:0000256" key="9">
    <source>
        <dbReference type="ARBA" id="ARBA00048305"/>
    </source>
</evidence>
<organism evidence="12 13">
    <name type="scientific">Phreatobacter stygius</name>
    <dbReference type="NCBI Taxonomy" id="1940610"/>
    <lineage>
        <taxon>Bacteria</taxon>
        <taxon>Pseudomonadati</taxon>
        <taxon>Pseudomonadota</taxon>
        <taxon>Alphaproteobacteria</taxon>
        <taxon>Hyphomicrobiales</taxon>
        <taxon>Phreatobacteraceae</taxon>
        <taxon>Phreatobacter</taxon>
    </lineage>
</organism>
<dbReference type="EMBL" id="CP039690">
    <property type="protein sequence ID" value="QCI63860.1"/>
    <property type="molecule type" value="Genomic_DNA"/>
</dbReference>
<feature type="domain" description="Fumarate reductase/succinate dehydrogenase flavoprotein-like C-terminal" evidence="11">
    <location>
        <begin position="459"/>
        <end position="505"/>
    </location>
</feature>
<evidence type="ECO:0000256" key="2">
    <source>
        <dbReference type="ARBA" id="ARBA00004950"/>
    </source>
</evidence>
<evidence type="ECO:0000256" key="3">
    <source>
        <dbReference type="ARBA" id="ARBA00008562"/>
    </source>
</evidence>
<dbReference type="SUPFAM" id="SSF51905">
    <property type="entry name" value="FAD/NAD(P)-binding domain"/>
    <property type="match status" value="1"/>
</dbReference>
<evidence type="ECO:0000256" key="8">
    <source>
        <dbReference type="ARBA" id="ARBA00023002"/>
    </source>
</evidence>
<dbReference type="RefSeq" id="WP_136959317.1">
    <property type="nucleotide sequence ID" value="NZ_CP039690.1"/>
</dbReference>
<dbReference type="EC" id="1.4.3.16" evidence="4"/>
<evidence type="ECO:0000256" key="7">
    <source>
        <dbReference type="ARBA" id="ARBA00022827"/>
    </source>
</evidence>
<name>A0A4D7B1F3_9HYPH</name>
<dbReference type="OrthoDB" id="9805351at2"/>
<keyword evidence="7" id="KW-0274">FAD</keyword>
<dbReference type="Pfam" id="PF00890">
    <property type="entry name" value="FAD_binding_2"/>
    <property type="match status" value="1"/>
</dbReference>
<dbReference type="Proteomes" id="UP000298781">
    <property type="component" value="Chromosome"/>
</dbReference>
<protein>
    <recommendedName>
        <fullName evidence="4">L-aspartate oxidase</fullName>
        <ecNumber evidence="4">1.4.3.16</ecNumber>
    </recommendedName>
</protein>
<keyword evidence="6" id="KW-0662">Pyridine nucleotide biosynthesis</keyword>
<evidence type="ECO:0000313" key="12">
    <source>
        <dbReference type="EMBL" id="QCI63860.1"/>
    </source>
</evidence>
<dbReference type="Gene3D" id="3.50.50.60">
    <property type="entry name" value="FAD/NAD(P)-binding domain"/>
    <property type="match status" value="1"/>
</dbReference>
<dbReference type="PRINTS" id="PR00368">
    <property type="entry name" value="FADPNR"/>
</dbReference>
<dbReference type="Pfam" id="PF02910">
    <property type="entry name" value="Succ_DH_flav_C"/>
    <property type="match status" value="1"/>
</dbReference>
<dbReference type="AlphaFoldDB" id="A0A4D7B1F3"/>
<feature type="domain" description="FAD-dependent oxidoreductase 2 FAD-binding" evidence="10">
    <location>
        <begin position="19"/>
        <end position="368"/>
    </location>
</feature>
<dbReference type="KEGG" id="pstg:E8M01_06145"/>
<comment type="cofactor">
    <cofactor evidence="1">
        <name>FAD</name>
        <dbReference type="ChEBI" id="CHEBI:57692"/>
    </cofactor>
</comment>